<evidence type="ECO:0000313" key="5">
    <source>
        <dbReference type="Proteomes" id="UP000472335"/>
    </source>
</evidence>
<comment type="caution">
    <text evidence="4">The sequence shown here is derived from an EMBL/GenBank/DDBJ whole genome shotgun (WGS) entry which is preliminary data.</text>
</comment>
<dbReference type="EMBL" id="JAAKZY010000286">
    <property type="protein sequence ID" value="NGO14736.1"/>
    <property type="molecule type" value="Genomic_DNA"/>
</dbReference>
<dbReference type="AlphaFoldDB" id="A0A6G4VKW0"/>
<feature type="transmembrane region" description="Helical" evidence="2">
    <location>
        <begin position="275"/>
        <end position="302"/>
    </location>
</feature>
<evidence type="ECO:0000313" key="4">
    <source>
        <dbReference type="EMBL" id="NGO14736.1"/>
    </source>
</evidence>
<evidence type="ECO:0000256" key="1">
    <source>
        <dbReference type="SAM" id="MobiDB-lite"/>
    </source>
</evidence>
<dbReference type="InterPro" id="IPR014529">
    <property type="entry name" value="UCP026631"/>
</dbReference>
<keyword evidence="5" id="KW-1185">Reference proteome</keyword>
<keyword evidence="2" id="KW-0472">Membrane</keyword>
<dbReference type="PIRSF" id="PIRSF026631">
    <property type="entry name" value="UCP026631"/>
    <property type="match status" value="1"/>
</dbReference>
<gene>
    <name evidence="4" type="ORF">G5C60_45900</name>
</gene>
<sequence>MTAQRDVPAADPGREPEVLSADPDPDPDPDPGPEPEPEPGPEPGPGPGPEPGPWLRLSPRMAGAAAVRLVVGAVPGALAYLLLDSTDRSQGYSLLAIAALVVLRPAAYLLKYLKFRYRVTGTELQVRTGLLFRSFSRVPLDRVRTVDITAKPVLRLFRLAGVVVGTGRKVSGGEGTIALDAVRADTAHELRATLLALAGLSEPRAPDAEEAAPGWTPVLTLRWRWAVFQMFYIWSMVTPLALVGASYQVLPLLGWSPHDLAARWFTDNPADLPTAGAVAVVVALTVALGLCGGALSFALQWWDYRLEHDRQGRFRSTRGLFTTRSFTVDRARVRGVTLRDSLTVRALGGTRLAPILTGVSLGQEFSDNGRLLPATTPEAALRVANPLLGAVSQPLTAERLGHGWLRPHPRSAGFRILARYLAADGALAATLLLPVRLWDRTPLLMLLPAVLAVVHLPAAYGYHRNLGHRLADGHLFARRGFFVRRTDVVQIRGVCGTTVRQSRLQRRLGLAVLRLATAAGERVYTVPDLRLAQATALARIVLDQEDGAAVLTRTDEAVHDDLPR</sequence>
<feature type="region of interest" description="Disordered" evidence="1">
    <location>
        <begin position="1"/>
        <end position="54"/>
    </location>
</feature>
<reference evidence="4 5" key="1">
    <citation type="submission" date="2020-02" db="EMBL/GenBank/DDBJ databases">
        <title>Whole-genome analyses of novel actinobacteria.</title>
        <authorList>
            <person name="Sahin N."/>
            <person name="Gencbay T."/>
        </authorList>
    </citation>
    <scope>NUCLEOTIDE SEQUENCE [LARGE SCALE GENOMIC DNA]</scope>
    <source>
        <strain evidence="4 5">HC44</strain>
    </source>
</reference>
<dbReference type="PANTHER" id="PTHR34473">
    <property type="entry name" value="UPF0699 TRANSMEMBRANE PROTEIN YDBS"/>
    <property type="match status" value="1"/>
</dbReference>
<evidence type="ECO:0000256" key="2">
    <source>
        <dbReference type="SAM" id="Phobius"/>
    </source>
</evidence>
<dbReference type="PANTHER" id="PTHR34473:SF2">
    <property type="entry name" value="UPF0699 TRANSMEMBRANE PROTEIN YDBT"/>
    <property type="match status" value="1"/>
</dbReference>
<accession>A0A6G4VKW0</accession>
<feature type="compositionally biased region" description="Acidic residues" evidence="1">
    <location>
        <begin position="23"/>
        <end position="39"/>
    </location>
</feature>
<dbReference type="InterPro" id="IPR005182">
    <property type="entry name" value="YdbS-like_PH"/>
</dbReference>
<feature type="domain" description="YdbS-like PH" evidence="3">
    <location>
        <begin position="464"/>
        <end position="540"/>
    </location>
</feature>
<keyword evidence="2" id="KW-1133">Transmembrane helix</keyword>
<name>A0A6G4VKW0_9ACTN</name>
<protein>
    <submittedName>
        <fullName evidence="4">PH domain-containing protein</fullName>
    </submittedName>
</protein>
<feature type="domain" description="YdbS-like PH" evidence="3">
    <location>
        <begin position="112"/>
        <end position="194"/>
    </location>
</feature>
<feature type="transmembrane region" description="Helical" evidence="2">
    <location>
        <begin position="416"/>
        <end position="437"/>
    </location>
</feature>
<keyword evidence="2" id="KW-0812">Transmembrane</keyword>
<evidence type="ECO:0000259" key="3">
    <source>
        <dbReference type="Pfam" id="PF03703"/>
    </source>
</evidence>
<feature type="compositionally biased region" description="Pro residues" evidence="1">
    <location>
        <begin position="40"/>
        <end position="52"/>
    </location>
</feature>
<dbReference type="Pfam" id="PF03703">
    <property type="entry name" value="bPH_2"/>
    <property type="match status" value="2"/>
</dbReference>
<feature type="transmembrane region" description="Helical" evidence="2">
    <location>
        <begin position="443"/>
        <end position="462"/>
    </location>
</feature>
<proteinExistence type="predicted"/>
<feature type="transmembrane region" description="Helical" evidence="2">
    <location>
        <begin position="65"/>
        <end position="83"/>
    </location>
</feature>
<feature type="transmembrane region" description="Helical" evidence="2">
    <location>
        <begin position="231"/>
        <end position="255"/>
    </location>
</feature>
<feature type="transmembrane region" description="Helical" evidence="2">
    <location>
        <begin position="89"/>
        <end position="110"/>
    </location>
</feature>
<dbReference type="Proteomes" id="UP000472335">
    <property type="component" value="Unassembled WGS sequence"/>
</dbReference>
<dbReference type="RefSeq" id="WP_165269408.1">
    <property type="nucleotide sequence ID" value="NZ_JAAKZY010000286.1"/>
</dbReference>
<organism evidence="4 5">
    <name type="scientific">Streptomyces scabichelini</name>
    <dbReference type="NCBI Taxonomy" id="2711217"/>
    <lineage>
        <taxon>Bacteria</taxon>
        <taxon>Bacillati</taxon>
        <taxon>Actinomycetota</taxon>
        <taxon>Actinomycetes</taxon>
        <taxon>Kitasatosporales</taxon>
        <taxon>Streptomycetaceae</taxon>
        <taxon>Streptomyces</taxon>
    </lineage>
</organism>